<sequence length="645" mass="65959">MDLNMDNLLFCKSADSLRHDHRGDAGLRLDCFGYGAAAPTMSEDLSVEEDRCRLVLGLGPPPSSYLRNGFSLGGGTMKVKEGGAAAQSRSLNSEFADSGMLRLGLLSGSGRHSDLSTAAGESLHNPTHAGGGAVLDECSTSAKRNSGGYMPSLLLAPNSEPPGREAGLIVTENYSDSTVHSSPEISATTDSSLGIAGEAPSAAMTAAQRSQLHHHNHHHPKKCSVKECSKGRGELPGCASPTAAGRGARSPGATRVPRAGRPTARPTAAGGGARSWGAPRARRGRRTTASPTAAGGAAGTRAAPRRRGAGRGSVSSTAAGRGGAGEHRLLQAARRREEVHVRGLHEGGRGQHPALQEPRGGSAASTKAAACARRASTAGPTTAWRTAAGSAARCRDAPRAPAAAPTAACGTAGGSAASLRPARRAPRGAPTSARPTGGKRCNWAQGCDKFARGRSGLCAAHGNMMAAARSAGDGGMIGPGLFRGLVSASMTTGGSSADNDYSSAASALSDCAESAHRRHQQQQLLIPPQVLVPPSMKSSLPSRQTGAGGSGFALPEGRVHGGGSCLCWGRPEERRRGRRRGGGGGGMCRRICRVDSLIFFCVTCNCAIGGLCQQGSGPPVNKANPDFFTTRDVKSRRFDGAIFLN</sequence>
<feature type="region of interest" description="Disordered" evidence="1">
    <location>
        <begin position="113"/>
        <end position="139"/>
    </location>
</feature>
<accession>A0A7I8J4G2</accession>
<dbReference type="EMBL" id="CACRZD030000009">
    <property type="protein sequence ID" value="CAA6665136.1"/>
    <property type="molecule type" value="Genomic_DNA"/>
</dbReference>
<dbReference type="EMBL" id="LR743596">
    <property type="protein sequence ID" value="CAA2625790.1"/>
    <property type="molecule type" value="Genomic_DNA"/>
</dbReference>
<keyword evidence="3" id="KW-1185">Reference proteome</keyword>
<feature type="compositionally biased region" description="Basic residues" evidence="1">
    <location>
        <begin position="211"/>
        <end position="223"/>
    </location>
</feature>
<feature type="compositionally biased region" description="Low complexity" evidence="1">
    <location>
        <begin position="253"/>
        <end position="268"/>
    </location>
</feature>
<protein>
    <submittedName>
        <fullName evidence="2">Uncharacterized protein</fullName>
    </submittedName>
</protein>
<feature type="region of interest" description="Disordered" evidence="1">
    <location>
        <begin position="200"/>
        <end position="326"/>
    </location>
</feature>
<feature type="compositionally biased region" description="Low complexity" evidence="1">
    <location>
        <begin position="287"/>
        <end position="302"/>
    </location>
</feature>
<evidence type="ECO:0000313" key="2">
    <source>
        <dbReference type="EMBL" id="CAA2625790.1"/>
    </source>
</evidence>
<gene>
    <name evidence="2" type="ORF">SI7747_09011525</name>
</gene>
<feature type="compositionally biased region" description="Basic and acidic residues" evidence="1">
    <location>
        <begin position="224"/>
        <end position="233"/>
    </location>
</feature>
<feature type="compositionally biased region" description="Low complexity" evidence="1">
    <location>
        <begin position="359"/>
        <end position="379"/>
    </location>
</feature>
<name>A0A7I8J4G2_SPIIN</name>
<organism evidence="2">
    <name type="scientific">Spirodela intermedia</name>
    <name type="common">Intermediate duckweed</name>
    <dbReference type="NCBI Taxonomy" id="51605"/>
    <lineage>
        <taxon>Eukaryota</taxon>
        <taxon>Viridiplantae</taxon>
        <taxon>Streptophyta</taxon>
        <taxon>Embryophyta</taxon>
        <taxon>Tracheophyta</taxon>
        <taxon>Spermatophyta</taxon>
        <taxon>Magnoliopsida</taxon>
        <taxon>Liliopsida</taxon>
        <taxon>Araceae</taxon>
        <taxon>Lemnoideae</taxon>
        <taxon>Spirodela</taxon>
    </lineage>
</organism>
<dbReference type="Proteomes" id="UP001189122">
    <property type="component" value="Unassembled WGS sequence"/>
</dbReference>
<reference evidence="2 3" key="1">
    <citation type="submission" date="2019-12" db="EMBL/GenBank/DDBJ databases">
        <authorList>
            <person name="Scholz U."/>
            <person name="Mascher M."/>
            <person name="Fiebig A."/>
        </authorList>
    </citation>
    <scope>NUCLEOTIDE SEQUENCE</scope>
</reference>
<evidence type="ECO:0000256" key="1">
    <source>
        <dbReference type="SAM" id="MobiDB-lite"/>
    </source>
</evidence>
<proteinExistence type="predicted"/>
<feature type="region of interest" description="Disordered" evidence="1">
    <location>
        <begin position="343"/>
        <end position="384"/>
    </location>
</feature>
<feature type="compositionally biased region" description="Low complexity" evidence="1">
    <location>
        <begin position="403"/>
        <end position="420"/>
    </location>
</feature>
<dbReference type="AlphaFoldDB" id="A0A7I8J4G2"/>
<evidence type="ECO:0000313" key="3">
    <source>
        <dbReference type="Proteomes" id="UP001189122"/>
    </source>
</evidence>
<feature type="region of interest" description="Disordered" evidence="1">
    <location>
        <begin position="403"/>
        <end position="438"/>
    </location>
</feature>